<protein>
    <submittedName>
        <fullName evidence="2">Phage tail assembly protein</fullName>
    </submittedName>
</protein>
<dbReference type="InterPro" id="IPR019289">
    <property type="entry name" value="Phage_tail_E/E"/>
</dbReference>
<evidence type="ECO:0000256" key="1">
    <source>
        <dbReference type="SAM" id="MobiDB-lite"/>
    </source>
</evidence>
<accession>A0ABU4RNA1</accession>
<dbReference type="Proteomes" id="UP001274321">
    <property type="component" value="Unassembled WGS sequence"/>
</dbReference>
<proteinExistence type="predicted"/>
<name>A0ABU4RNA1_9HYPH</name>
<comment type="caution">
    <text evidence="2">The sequence shown here is derived from an EMBL/GenBank/DDBJ whole genome shotgun (WGS) entry which is preliminary data.</text>
</comment>
<sequence>MTEASTHIAASVRDGQEAPGAESGWSIDVEARQADFARLRKSGSETDTTAAGPVHQNAPAAEVVVWPRIEATYDPTPPLVQIPLSAPFEVAGVRVAVIELRHPAFSDVEDALRGDISELELHARMAGVSTDALRFLRWVDAELVTVCARHIAPALRTA</sequence>
<organism evidence="2 3">
    <name type="scientific">Terrihabitans rhizophilus</name>
    <dbReference type="NCBI Taxonomy" id="3092662"/>
    <lineage>
        <taxon>Bacteria</taxon>
        <taxon>Pseudomonadati</taxon>
        <taxon>Pseudomonadota</taxon>
        <taxon>Alphaproteobacteria</taxon>
        <taxon>Hyphomicrobiales</taxon>
        <taxon>Terrihabitans</taxon>
    </lineage>
</organism>
<feature type="region of interest" description="Disordered" evidence="1">
    <location>
        <begin position="1"/>
        <end position="25"/>
    </location>
</feature>
<reference evidence="2 3" key="1">
    <citation type="submission" date="2023-11" db="EMBL/GenBank/DDBJ databases">
        <authorList>
            <person name="Bao R."/>
        </authorList>
    </citation>
    <scope>NUCLEOTIDE SEQUENCE [LARGE SCALE GENOMIC DNA]</scope>
    <source>
        <strain evidence="2 3">PJ23</strain>
    </source>
</reference>
<evidence type="ECO:0000313" key="3">
    <source>
        <dbReference type="Proteomes" id="UP001274321"/>
    </source>
</evidence>
<dbReference type="EMBL" id="JAXAFJ010000005">
    <property type="protein sequence ID" value="MDX6806302.1"/>
    <property type="molecule type" value="Genomic_DNA"/>
</dbReference>
<dbReference type="Pfam" id="PF10109">
    <property type="entry name" value="Phage_TAC_7"/>
    <property type="match status" value="1"/>
</dbReference>
<keyword evidence="3" id="KW-1185">Reference proteome</keyword>
<gene>
    <name evidence="2" type="ORF">SCD90_09510</name>
</gene>
<dbReference type="RefSeq" id="WP_319844434.1">
    <property type="nucleotide sequence ID" value="NZ_JAXAFJ010000005.1"/>
</dbReference>
<evidence type="ECO:0000313" key="2">
    <source>
        <dbReference type="EMBL" id="MDX6806302.1"/>
    </source>
</evidence>